<dbReference type="PANTHER" id="PTHR42904:SF6">
    <property type="entry name" value="NAD-CAPPED RNA HYDROLASE NUDT12"/>
    <property type="match status" value="1"/>
</dbReference>
<dbReference type="Pfam" id="PF00293">
    <property type="entry name" value="NUDIX"/>
    <property type="match status" value="1"/>
</dbReference>
<dbReference type="GO" id="GO:0006742">
    <property type="term" value="P:NADP+ catabolic process"/>
    <property type="evidence" value="ECO:0007669"/>
    <property type="project" value="TreeGrafter"/>
</dbReference>
<comment type="similarity">
    <text evidence="3">Belongs to the Nudix hydrolase family. NudC subfamily.</text>
</comment>
<dbReference type="RefSeq" id="WP_094075763.1">
    <property type="nucleotide sequence ID" value="NZ_NBYO01000001.1"/>
</dbReference>
<evidence type="ECO:0000256" key="4">
    <source>
        <dbReference type="ARBA" id="ARBA00012381"/>
    </source>
</evidence>
<gene>
    <name evidence="12" type="ORF">B7H23_02235</name>
</gene>
<dbReference type="EMBL" id="NBYO01000001">
    <property type="protein sequence ID" value="OXT01794.1"/>
    <property type="molecule type" value="Genomic_DNA"/>
</dbReference>
<dbReference type="Gene3D" id="3.90.79.10">
    <property type="entry name" value="Nucleoside Triphosphate Pyrophosphohydrolase"/>
    <property type="match status" value="1"/>
</dbReference>
<dbReference type="InterPro" id="IPR015797">
    <property type="entry name" value="NUDIX_hydrolase-like_dom_sf"/>
</dbReference>
<dbReference type="NCBIfam" id="NF001299">
    <property type="entry name" value="PRK00241.1"/>
    <property type="match status" value="1"/>
</dbReference>
<dbReference type="GO" id="GO:0035529">
    <property type="term" value="F:NADH pyrophosphatase activity"/>
    <property type="evidence" value="ECO:0007669"/>
    <property type="project" value="TreeGrafter"/>
</dbReference>
<dbReference type="InterPro" id="IPR050241">
    <property type="entry name" value="NAD-cap_RNA_hydrolase_NudC"/>
</dbReference>
<evidence type="ECO:0000256" key="8">
    <source>
        <dbReference type="ARBA" id="ARBA00023027"/>
    </source>
</evidence>
<keyword evidence="5" id="KW-0479">Metal-binding</keyword>
<comment type="caution">
    <text evidence="12">The sequence shown here is derived from an EMBL/GenBank/DDBJ whole genome shotgun (WGS) entry which is preliminary data.</text>
</comment>
<dbReference type="PROSITE" id="PS00893">
    <property type="entry name" value="NUDIX_BOX"/>
    <property type="match status" value="1"/>
</dbReference>
<dbReference type="InterPro" id="IPR020084">
    <property type="entry name" value="NUDIX_hydrolase_CS"/>
</dbReference>
<feature type="domain" description="Nudix hydrolase" evidence="11">
    <location>
        <begin position="175"/>
        <end position="299"/>
    </location>
</feature>
<organism evidence="12 13">
    <name type="scientific">Notoacmeibacter marinus</name>
    <dbReference type="NCBI Taxonomy" id="1876515"/>
    <lineage>
        <taxon>Bacteria</taxon>
        <taxon>Pseudomonadati</taxon>
        <taxon>Pseudomonadota</taxon>
        <taxon>Alphaproteobacteria</taxon>
        <taxon>Hyphomicrobiales</taxon>
        <taxon>Notoacmeibacteraceae</taxon>
        <taxon>Notoacmeibacter</taxon>
    </lineage>
</organism>
<evidence type="ECO:0000313" key="13">
    <source>
        <dbReference type="Proteomes" id="UP000215405"/>
    </source>
</evidence>
<keyword evidence="8" id="KW-0520">NAD</keyword>
<accession>A0A231V106</accession>
<evidence type="ECO:0000313" key="12">
    <source>
        <dbReference type="EMBL" id="OXT01794.1"/>
    </source>
</evidence>
<sequence>MSLLPDTFWPASEASRQTGFSRNPIERRSEYRTPEIVVEALDDPDALTLVFNHEGRLLFDPLGSPWQSRDRTGQLAPEGHTQHLLLGWAGGTPRHAVQTPEGADDPAEPYKAIDVRSLYAQGLLSPEDEGAVGQARSLLNWHGTHGHCSACGSRTEILGGGIKRACTSCRREVFPRIDPVAIMLVTDGERALLGRSAHFPEGMYSCLAGFVEHGETLEDTVRREVLEESGIAVGAVRYHASQPWPMPHTLMMGFFGEALSSEIRFDEAELADCRWFERDEVNEVLARRPAYQRSEPAPPGQASAPPRGAIAARLIADWVDLTVPKS</sequence>
<keyword evidence="6" id="KW-0378">Hydrolase</keyword>
<dbReference type="GO" id="GO:0046872">
    <property type="term" value="F:metal ion binding"/>
    <property type="evidence" value="ECO:0007669"/>
    <property type="project" value="UniProtKB-KW"/>
</dbReference>
<name>A0A231V106_9HYPH</name>
<keyword evidence="7" id="KW-0460">Magnesium</keyword>
<dbReference type="GO" id="GO:0019677">
    <property type="term" value="P:NAD+ catabolic process"/>
    <property type="evidence" value="ECO:0007669"/>
    <property type="project" value="TreeGrafter"/>
</dbReference>
<proteinExistence type="inferred from homology"/>
<dbReference type="Pfam" id="PF09297">
    <property type="entry name" value="Zn_ribbon_NUD"/>
    <property type="match status" value="1"/>
</dbReference>
<dbReference type="InterPro" id="IPR015375">
    <property type="entry name" value="NADH_PPase-like_N"/>
</dbReference>
<dbReference type="Proteomes" id="UP000215405">
    <property type="component" value="Unassembled WGS sequence"/>
</dbReference>
<evidence type="ECO:0000256" key="7">
    <source>
        <dbReference type="ARBA" id="ARBA00022842"/>
    </source>
</evidence>
<comment type="cofactor">
    <cofactor evidence="1">
        <name>Mg(2+)</name>
        <dbReference type="ChEBI" id="CHEBI:18420"/>
    </cofactor>
</comment>
<evidence type="ECO:0000256" key="6">
    <source>
        <dbReference type="ARBA" id="ARBA00022801"/>
    </source>
</evidence>
<dbReference type="Pfam" id="PF09296">
    <property type="entry name" value="NUDIX-like"/>
    <property type="match status" value="1"/>
</dbReference>
<dbReference type="SUPFAM" id="SSF55811">
    <property type="entry name" value="Nudix"/>
    <property type="match status" value="1"/>
</dbReference>
<evidence type="ECO:0000256" key="1">
    <source>
        <dbReference type="ARBA" id="ARBA00001946"/>
    </source>
</evidence>
<dbReference type="PANTHER" id="PTHR42904">
    <property type="entry name" value="NUDIX HYDROLASE, NUDC SUBFAMILY"/>
    <property type="match status" value="1"/>
</dbReference>
<feature type="region of interest" description="Disordered" evidence="10">
    <location>
        <begin position="1"/>
        <end position="27"/>
    </location>
</feature>
<dbReference type="CDD" id="cd03429">
    <property type="entry name" value="NUDIX_NADH_pyrophosphatase_Nudt13"/>
    <property type="match status" value="1"/>
</dbReference>
<protein>
    <recommendedName>
        <fullName evidence="4">NAD(+) diphosphatase</fullName>
        <ecNumber evidence="4">3.6.1.22</ecNumber>
    </recommendedName>
</protein>
<evidence type="ECO:0000259" key="11">
    <source>
        <dbReference type="PROSITE" id="PS51462"/>
    </source>
</evidence>
<evidence type="ECO:0000256" key="3">
    <source>
        <dbReference type="ARBA" id="ARBA00009595"/>
    </source>
</evidence>
<dbReference type="InterPro" id="IPR015376">
    <property type="entry name" value="Znr_NADH_PPase"/>
</dbReference>
<dbReference type="Gene3D" id="3.90.79.20">
    <property type="match status" value="1"/>
</dbReference>
<evidence type="ECO:0000256" key="5">
    <source>
        <dbReference type="ARBA" id="ARBA00022723"/>
    </source>
</evidence>
<evidence type="ECO:0000256" key="2">
    <source>
        <dbReference type="ARBA" id="ARBA00001947"/>
    </source>
</evidence>
<comment type="cofactor">
    <cofactor evidence="2">
        <name>Zn(2+)</name>
        <dbReference type="ChEBI" id="CHEBI:29105"/>
    </cofactor>
</comment>
<comment type="catalytic activity">
    <reaction evidence="9">
        <text>a 5'-end NAD(+)-phospho-ribonucleoside in mRNA + H2O = a 5'-end phospho-adenosine-phospho-ribonucleoside in mRNA + beta-nicotinamide D-ribonucleotide + 2 H(+)</text>
        <dbReference type="Rhea" id="RHEA:60876"/>
        <dbReference type="Rhea" id="RHEA-COMP:15698"/>
        <dbReference type="Rhea" id="RHEA-COMP:15719"/>
        <dbReference type="ChEBI" id="CHEBI:14649"/>
        <dbReference type="ChEBI" id="CHEBI:15377"/>
        <dbReference type="ChEBI" id="CHEBI:15378"/>
        <dbReference type="ChEBI" id="CHEBI:144029"/>
        <dbReference type="ChEBI" id="CHEBI:144051"/>
    </reaction>
    <physiologicalReaction direction="left-to-right" evidence="9">
        <dbReference type="Rhea" id="RHEA:60877"/>
    </physiologicalReaction>
</comment>
<dbReference type="EC" id="3.6.1.22" evidence="4"/>
<keyword evidence="13" id="KW-1185">Reference proteome</keyword>
<evidence type="ECO:0000256" key="9">
    <source>
        <dbReference type="ARBA" id="ARBA00023679"/>
    </source>
</evidence>
<evidence type="ECO:0000256" key="10">
    <source>
        <dbReference type="SAM" id="MobiDB-lite"/>
    </source>
</evidence>
<dbReference type="InterPro" id="IPR049734">
    <property type="entry name" value="NudC-like_C"/>
</dbReference>
<dbReference type="GO" id="GO:0005829">
    <property type="term" value="C:cytosol"/>
    <property type="evidence" value="ECO:0007669"/>
    <property type="project" value="TreeGrafter"/>
</dbReference>
<dbReference type="PROSITE" id="PS51462">
    <property type="entry name" value="NUDIX"/>
    <property type="match status" value="1"/>
</dbReference>
<dbReference type="InterPro" id="IPR000086">
    <property type="entry name" value="NUDIX_hydrolase_dom"/>
</dbReference>
<dbReference type="AlphaFoldDB" id="A0A231V106"/>
<reference evidence="13" key="1">
    <citation type="journal article" date="2017" name="Int. J. Syst. Evol. Microbiol.">
        <title>Notoacmeibacter marinus gen. nov., sp. nov., isolated from the gut of a limpet and proposal of Notoacmeibacteraceae fam. nov. in the order Rhizobiales of the class Alphaproteobacteria.</title>
        <authorList>
            <person name="Huang Z."/>
            <person name="Guo F."/>
            <person name="Lai Q."/>
        </authorList>
    </citation>
    <scope>NUCLEOTIDE SEQUENCE [LARGE SCALE GENOMIC DNA]</scope>
    <source>
        <strain evidence="13">XMTR2A4</strain>
    </source>
</reference>